<proteinExistence type="predicted"/>
<reference evidence="1" key="1">
    <citation type="journal article" date="2022" name="Int. J. Mol. Sci.">
        <title>Draft Genome of Tanacetum Coccineum: Genomic Comparison of Closely Related Tanacetum-Family Plants.</title>
        <authorList>
            <person name="Yamashiro T."/>
            <person name="Shiraishi A."/>
            <person name="Nakayama K."/>
            <person name="Satake H."/>
        </authorList>
    </citation>
    <scope>NUCLEOTIDE SEQUENCE</scope>
</reference>
<comment type="caution">
    <text evidence="1">The sequence shown here is derived from an EMBL/GenBank/DDBJ whole genome shotgun (WGS) entry which is preliminary data.</text>
</comment>
<evidence type="ECO:0000313" key="2">
    <source>
        <dbReference type="Proteomes" id="UP001151760"/>
    </source>
</evidence>
<sequence>MGLGLALGPGEHPVSTDTEFGCTLREFESMVRRDTYEIYTSSWRPRLGCLERLGDDHGCERSCSWRGYFPPPQFMHNVEITELQSADRRRQRAMSDLLETDRRRREEMRELRAAIALDISRYPTLTLYRHYRERRFYTRYYHHTARAVTAYRDRDDIAGAVTVLRDSRTRWGSAQPGYQRTTGSSFLD</sequence>
<keyword evidence="2" id="KW-1185">Reference proteome</keyword>
<gene>
    <name evidence="1" type="ORF">Tco_1122990</name>
</gene>
<dbReference type="EMBL" id="BQNB010021451">
    <property type="protein sequence ID" value="GJU06560.1"/>
    <property type="molecule type" value="Genomic_DNA"/>
</dbReference>
<evidence type="ECO:0000313" key="1">
    <source>
        <dbReference type="EMBL" id="GJU06560.1"/>
    </source>
</evidence>
<protein>
    <submittedName>
        <fullName evidence="1">Uncharacterized protein</fullName>
    </submittedName>
</protein>
<accession>A0ABQ5J3S5</accession>
<organism evidence="1 2">
    <name type="scientific">Tanacetum coccineum</name>
    <dbReference type="NCBI Taxonomy" id="301880"/>
    <lineage>
        <taxon>Eukaryota</taxon>
        <taxon>Viridiplantae</taxon>
        <taxon>Streptophyta</taxon>
        <taxon>Embryophyta</taxon>
        <taxon>Tracheophyta</taxon>
        <taxon>Spermatophyta</taxon>
        <taxon>Magnoliopsida</taxon>
        <taxon>eudicotyledons</taxon>
        <taxon>Gunneridae</taxon>
        <taxon>Pentapetalae</taxon>
        <taxon>asterids</taxon>
        <taxon>campanulids</taxon>
        <taxon>Asterales</taxon>
        <taxon>Asteraceae</taxon>
        <taxon>Asteroideae</taxon>
        <taxon>Anthemideae</taxon>
        <taxon>Anthemidinae</taxon>
        <taxon>Tanacetum</taxon>
    </lineage>
</organism>
<dbReference type="Proteomes" id="UP001151760">
    <property type="component" value="Unassembled WGS sequence"/>
</dbReference>
<reference evidence="1" key="2">
    <citation type="submission" date="2022-01" db="EMBL/GenBank/DDBJ databases">
        <authorList>
            <person name="Yamashiro T."/>
            <person name="Shiraishi A."/>
            <person name="Satake H."/>
            <person name="Nakayama K."/>
        </authorList>
    </citation>
    <scope>NUCLEOTIDE SEQUENCE</scope>
</reference>
<name>A0ABQ5J3S5_9ASTR</name>